<evidence type="ECO:0000313" key="3">
    <source>
        <dbReference type="Proteomes" id="UP000030765"/>
    </source>
</evidence>
<dbReference type="Proteomes" id="UP000030765">
    <property type="component" value="Unassembled WGS sequence"/>
</dbReference>
<reference evidence="2" key="2">
    <citation type="submission" date="2020-05" db="UniProtKB">
        <authorList>
            <consortium name="EnsemblMetazoa"/>
        </authorList>
    </citation>
    <scope>IDENTIFICATION</scope>
</reference>
<dbReference type="EnsemblMetazoa" id="ASIC010899-RA">
    <property type="protein sequence ID" value="ASIC010899-PA"/>
    <property type="gene ID" value="ASIC010899"/>
</dbReference>
<dbReference type="AlphaFoldDB" id="A0A084VYR1"/>
<evidence type="ECO:0000313" key="1">
    <source>
        <dbReference type="EMBL" id="KFB43105.1"/>
    </source>
</evidence>
<keyword evidence="3" id="KW-1185">Reference proteome</keyword>
<evidence type="ECO:0000313" key="2">
    <source>
        <dbReference type="EnsemblMetazoa" id="ASIC010899-PA"/>
    </source>
</evidence>
<organism evidence="1">
    <name type="scientific">Anopheles sinensis</name>
    <name type="common">Mosquito</name>
    <dbReference type="NCBI Taxonomy" id="74873"/>
    <lineage>
        <taxon>Eukaryota</taxon>
        <taxon>Metazoa</taxon>
        <taxon>Ecdysozoa</taxon>
        <taxon>Arthropoda</taxon>
        <taxon>Hexapoda</taxon>
        <taxon>Insecta</taxon>
        <taxon>Pterygota</taxon>
        <taxon>Neoptera</taxon>
        <taxon>Endopterygota</taxon>
        <taxon>Diptera</taxon>
        <taxon>Nematocera</taxon>
        <taxon>Culicoidea</taxon>
        <taxon>Culicidae</taxon>
        <taxon>Anophelinae</taxon>
        <taxon>Anopheles</taxon>
    </lineage>
</organism>
<gene>
    <name evidence="1" type="ORF">ZHAS_00010899</name>
</gene>
<name>A0A084VYR1_ANOSI</name>
<protein>
    <submittedName>
        <fullName evidence="1 2">Uncharacterized protein</fullName>
    </submittedName>
</protein>
<dbReference type="EMBL" id="ATLV01018406">
    <property type="status" value="NOT_ANNOTATED_CDS"/>
    <property type="molecule type" value="Genomic_DNA"/>
</dbReference>
<sequence>MDRAANLYEKQRGMFVYISEVNDLMCLSTDVVPLRCSSSDRRSPLTRTVFVPVIALHIALQLHGGYTVASGRMPGA</sequence>
<dbReference type="VEuPathDB" id="VectorBase:ASIC010899"/>
<accession>A0A084VYR1</accession>
<dbReference type="EMBL" id="KE525233">
    <property type="protein sequence ID" value="KFB43105.1"/>
    <property type="molecule type" value="Genomic_DNA"/>
</dbReference>
<proteinExistence type="predicted"/>
<reference evidence="1 3" key="1">
    <citation type="journal article" date="2014" name="BMC Genomics">
        <title>Genome sequence of Anopheles sinensis provides insight into genetics basis of mosquito competence for malaria parasites.</title>
        <authorList>
            <person name="Zhou D."/>
            <person name="Zhang D."/>
            <person name="Ding G."/>
            <person name="Shi L."/>
            <person name="Hou Q."/>
            <person name="Ye Y."/>
            <person name="Xu Y."/>
            <person name="Zhou H."/>
            <person name="Xiong C."/>
            <person name="Li S."/>
            <person name="Yu J."/>
            <person name="Hong S."/>
            <person name="Yu X."/>
            <person name="Zou P."/>
            <person name="Chen C."/>
            <person name="Chang X."/>
            <person name="Wang W."/>
            <person name="Lv Y."/>
            <person name="Sun Y."/>
            <person name="Ma L."/>
            <person name="Shen B."/>
            <person name="Zhu C."/>
        </authorList>
    </citation>
    <scope>NUCLEOTIDE SEQUENCE [LARGE SCALE GENOMIC DNA]</scope>
</reference>